<dbReference type="EMBL" id="RBZU01000004">
    <property type="protein sequence ID" value="RKP55884.1"/>
    <property type="molecule type" value="Genomic_DNA"/>
</dbReference>
<evidence type="ECO:0000313" key="3">
    <source>
        <dbReference type="Proteomes" id="UP000270342"/>
    </source>
</evidence>
<reference evidence="2 3" key="1">
    <citation type="submission" date="2018-10" db="EMBL/GenBank/DDBJ databases">
        <title>Robbsia sp. DHC34, isolated from soil.</title>
        <authorList>
            <person name="Gao Z.-H."/>
            <person name="Qiu L.-H."/>
        </authorList>
    </citation>
    <scope>NUCLEOTIDE SEQUENCE [LARGE SCALE GENOMIC DNA]</scope>
    <source>
        <strain evidence="2 3">DHC34</strain>
    </source>
</reference>
<dbReference type="PROSITE" id="PS51819">
    <property type="entry name" value="VOC"/>
    <property type="match status" value="1"/>
</dbReference>
<dbReference type="InterPro" id="IPR037523">
    <property type="entry name" value="VOC_core"/>
</dbReference>
<sequence length="134" mass="14578">MRSMTAIVTPQSVQIEALSAITLSTRDMRAAVGFYRALGFELKVGGEHDAFTTFACGPSFVNLIAQTHGQIHWWGRVIFHVSDVDALYDKALDAGLLPSTVPADAPWGERYFHISDPDGHELSFAKRLDGGATS</sequence>
<dbReference type="AlphaFoldDB" id="A0A494XZ99"/>
<proteinExistence type="predicted"/>
<accession>A0A494XZ99</accession>
<dbReference type="PANTHER" id="PTHR36503">
    <property type="entry name" value="BLR2520 PROTEIN"/>
    <property type="match status" value="1"/>
</dbReference>
<protein>
    <submittedName>
        <fullName evidence="2">VOC family protein</fullName>
    </submittedName>
</protein>
<dbReference type="PANTHER" id="PTHR36503:SF3">
    <property type="entry name" value="BLR0126 PROTEIN"/>
    <property type="match status" value="1"/>
</dbReference>
<keyword evidence="3" id="KW-1185">Reference proteome</keyword>
<organism evidence="2 3">
    <name type="scientific">Pararobbsia silviterrae</name>
    <dbReference type="NCBI Taxonomy" id="1792498"/>
    <lineage>
        <taxon>Bacteria</taxon>
        <taxon>Pseudomonadati</taxon>
        <taxon>Pseudomonadota</taxon>
        <taxon>Betaproteobacteria</taxon>
        <taxon>Burkholderiales</taxon>
        <taxon>Burkholderiaceae</taxon>
        <taxon>Pararobbsia</taxon>
    </lineage>
</organism>
<evidence type="ECO:0000259" key="1">
    <source>
        <dbReference type="PROSITE" id="PS51819"/>
    </source>
</evidence>
<gene>
    <name evidence="2" type="ORF">D7S86_11820</name>
</gene>
<dbReference type="RefSeq" id="WP_121086617.1">
    <property type="nucleotide sequence ID" value="NZ_RBZU01000004.1"/>
</dbReference>
<comment type="caution">
    <text evidence="2">The sequence shown here is derived from an EMBL/GenBank/DDBJ whole genome shotgun (WGS) entry which is preliminary data.</text>
</comment>
<dbReference type="SUPFAM" id="SSF54593">
    <property type="entry name" value="Glyoxalase/Bleomycin resistance protein/Dihydroxybiphenyl dioxygenase"/>
    <property type="match status" value="1"/>
</dbReference>
<evidence type="ECO:0000313" key="2">
    <source>
        <dbReference type="EMBL" id="RKP55884.1"/>
    </source>
</evidence>
<dbReference type="InterPro" id="IPR004360">
    <property type="entry name" value="Glyas_Fos-R_dOase_dom"/>
</dbReference>
<feature type="domain" description="VOC" evidence="1">
    <location>
        <begin position="17"/>
        <end position="127"/>
    </location>
</feature>
<dbReference type="InterPro" id="IPR029068">
    <property type="entry name" value="Glyas_Bleomycin-R_OHBP_Dase"/>
</dbReference>
<dbReference type="OrthoDB" id="9798201at2"/>
<name>A0A494XZ99_9BURK</name>
<dbReference type="Gene3D" id="3.10.180.10">
    <property type="entry name" value="2,3-Dihydroxybiphenyl 1,2-Dioxygenase, domain 1"/>
    <property type="match status" value="1"/>
</dbReference>
<dbReference type="Pfam" id="PF00903">
    <property type="entry name" value="Glyoxalase"/>
    <property type="match status" value="1"/>
</dbReference>
<dbReference type="Proteomes" id="UP000270342">
    <property type="component" value="Unassembled WGS sequence"/>
</dbReference>